<evidence type="ECO:0008006" key="4">
    <source>
        <dbReference type="Google" id="ProtNLM"/>
    </source>
</evidence>
<gene>
    <name evidence="2" type="ORF">J0695_33425</name>
</gene>
<feature type="non-terminal residue" evidence="2">
    <location>
        <position position="180"/>
    </location>
</feature>
<dbReference type="EMBL" id="JAFLRJ010000422">
    <property type="protein sequence ID" value="MBO0516638.1"/>
    <property type="molecule type" value="Genomic_DNA"/>
</dbReference>
<keyword evidence="1" id="KW-0812">Transmembrane</keyword>
<evidence type="ECO:0000313" key="3">
    <source>
        <dbReference type="Proteomes" id="UP000664167"/>
    </source>
</evidence>
<organism evidence="2 3">
    <name type="scientific">Streptomyces beijiangensis</name>
    <dbReference type="NCBI Taxonomy" id="163361"/>
    <lineage>
        <taxon>Bacteria</taxon>
        <taxon>Bacillati</taxon>
        <taxon>Actinomycetota</taxon>
        <taxon>Actinomycetes</taxon>
        <taxon>Kitasatosporales</taxon>
        <taxon>Streptomycetaceae</taxon>
        <taxon>Streptomyces</taxon>
    </lineage>
</organism>
<accession>A0A939FER6</accession>
<keyword evidence="1" id="KW-0472">Membrane</keyword>
<dbReference type="AlphaFoldDB" id="A0A939FER6"/>
<dbReference type="Proteomes" id="UP000664167">
    <property type="component" value="Unassembled WGS sequence"/>
</dbReference>
<feature type="transmembrane region" description="Helical" evidence="1">
    <location>
        <begin position="21"/>
        <end position="40"/>
    </location>
</feature>
<protein>
    <recommendedName>
        <fullName evidence="4">MMPL family transporter</fullName>
    </recommendedName>
</protein>
<keyword evidence="1" id="KW-1133">Transmembrane helix</keyword>
<proteinExistence type="predicted"/>
<name>A0A939FER6_9ACTN</name>
<evidence type="ECO:0000313" key="2">
    <source>
        <dbReference type="EMBL" id="MBO0516638.1"/>
    </source>
</evidence>
<comment type="caution">
    <text evidence="2">The sequence shown here is derived from an EMBL/GenBank/DDBJ whole genome shotgun (WGS) entry which is preliminary data.</text>
</comment>
<keyword evidence="3" id="KW-1185">Reference proteome</keyword>
<sequence length="180" mass="18611">MTDAKDGGRRGTARLVCGRRTKWLVLGVWLVVIFAAFPLASKLTGAQNNDANTWLPGSAESTQVLTASDDYRPQSIPAVVVYARADGLTAADRTRIGEDAAAIRKLTDHGILGGDVQGPSFNAGGSAAQLFVPVSMGDKGWERIAPAVDSIRDVTGASTGGLAVHITGPGGISADFSDAF</sequence>
<reference evidence="2" key="1">
    <citation type="submission" date="2021-03" db="EMBL/GenBank/DDBJ databases">
        <title>Streptomyces poriferae sp. nov., a novel marine sponge-derived Actinobacteria species with anti-MRSA activity.</title>
        <authorList>
            <person name="Sandoval-Powers M."/>
            <person name="Kralova S."/>
            <person name="Nguyen G.-S."/>
            <person name="Fawwal D."/>
            <person name="Degnes K."/>
            <person name="Klinkenberg G."/>
            <person name="Sletta H."/>
            <person name="Wentzel A."/>
            <person name="Liles M.R."/>
        </authorList>
    </citation>
    <scope>NUCLEOTIDE SEQUENCE</scope>
    <source>
        <strain evidence="2">DSM 41794</strain>
    </source>
</reference>
<evidence type="ECO:0000256" key="1">
    <source>
        <dbReference type="SAM" id="Phobius"/>
    </source>
</evidence>